<organism evidence="3 4">
    <name type="scientific">Streptomyces bullii</name>
    <dbReference type="NCBI Taxonomy" id="349910"/>
    <lineage>
        <taxon>Bacteria</taxon>
        <taxon>Bacillati</taxon>
        <taxon>Actinomycetota</taxon>
        <taxon>Actinomycetes</taxon>
        <taxon>Kitasatosporales</taxon>
        <taxon>Streptomycetaceae</taxon>
        <taxon>Streptomyces</taxon>
    </lineage>
</organism>
<keyword evidence="1" id="KW-0472">Membrane</keyword>
<name>A0ABW0UU92_9ACTN</name>
<proteinExistence type="predicted"/>
<reference evidence="4" key="1">
    <citation type="journal article" date="2019" name="Int. J. Syst. Evol. Microbiol.">
        <title>The Global Catalogue of Microorganisms (GCM) 10K type strain sequencing project: providing services to taxonomists for standard genome sequencing and annotation.</title>
        <authorList>
            <consortium name="The Broad Institute Genomics Platform"/>
            <consortium name="The Broad Institute Genome Sequencing Center for Infectious Disease"/>
            <person name="Wu L."/>
            <person name="Ma J."/>
        </authorList>
    </citation>
    <scope>NUCLEOTIDE SEQUENCE [LARGE SCALE GENOMIC DNA]</scope>
    <source>
        <strain evidence="4">CGMCC 4.7248</strain>
    </source>
</reference>
<keyword evidence="4" id="KW-1185">Reference proteome</keyword>
<evidence type="ECO:0000313" key="3">
    <source>
        <dbReference type="EMBL" id="MFC5635830.1"/>
    </source>
</evidence>
<dbReference type="Proteomes" id="UP001596154">
    <property type="component" value="Unassembled WGS sequence"/>
</dbReference>
<keyword evidence="1" id="KW-1133">Transmembrane helix</keyword>
<accession>A0ABW0UU92</accession>
<comment type="caution">
    <text evidence="3">The sequence shown here is derived from an EMBL/GenBank/DDBJ whole genome shotgun (WGS) entry which is preliminary data.</text>
</comment>
<gene>
    <name evidence="3" type="ORF">ACFPZJ_18935</name>
</gene>
<keyword evidence="1" id="KW-0812">Transmembrane</keyword>
<feature type="chain" id="PRO_5046950400" description="Holin" evidence="2">
    <location>
        <begin position="25"/>
        <end position="61"/>
    </location>
</feature>
<dbReference type="EMBL" id="JBHSNY010000006">
    <property type="protein sequence ID" value="MFC5635830.1"/>
    <property type="molecule type" value="Genomic_DNA"/>
</dbReference>
<dbReference type="RefSeq" id="WP_381022724.1">
    <property type="nucleotide sequence ID" value="NZ_JBHSNY010000006.1"/>
</dbReference>
<evidence type="ECO:0000256" key="2">
    <source>
        <dbReference type="SAM" id="SignalP"/>
    </source>
</evidence>
<keyword evidence="2" id="KW-0732">Signal</keyword>
<evidence type="ECO:0000313" key="4">
    <source>
        <dbReference type="Proteomes" id="UP001596154"/>
    </source>
</evidence>
<evidence type="ECO:0000256" key="1">
    <source>
        <dbReference type="SAM" id="Phobius"/>
    </source>
</evidence>
<evidence type="ECO:0008006" key="5">
    <source>
        <dbReference type="Google" id="ProtNLM"/>
    </source>
</evidence>
<feature type="signal peptide" evidence="2">
    <location>
        <begin position="1"/>
        <end position="24"/>
    </location>
</feature>
<feature type="transmembrane region" description="Helical" evidence="1">
    <location>
        <begin position="35"/>
        <end position="52"/>
    </location>
</feature>
<sequence>MKISHYWKAVVAAVAAGAASLGTATQDGTLTSTEGITAVLAALAAAGVTWAVPNREPKDSA</sequence>
<protein>
    <recommendedName>
        <fullName evidence="5">Holin</fullName>
    </recommendedName>
</protein>